<organism evidence="3 4">
    <name type="scientific">Neosartorya fischeri (strain ATCC 1020 / DSM 3700 / CBS 544.65 / FGSC A1164 / JCM 1740 / NRRL 181 / WB 181)</name>
    <name type="common">Aspergillus fischerianus</name>
    <dbReference type="NCBI Taxonomy" id="331117"/>
    <lineage>
        <taxon>Eukaryota</taxon>
        <taxon>Fungi</taxon>
        <taxon>Dikarya</taxon>
        <taxon>Ascomycota</taxon>
        <taxon>Pezizomycotina</taxon>
        <taxon>Eurotiomycetes</taxon>
        <taxon>Eurotiomycetidae</taxon>
        <taxon>Eurotiales</taxon>
        <taxon>Aspergillaceae</taxon>
        <taxon>Aspergillus</taxon>
        <taxon>Aspergillus subgen. Fumigati</taxon>
    </lineage>
</organism>
<dbReference type="OrthoDB" id="4510246at2759"/>
<accession>A1D3X8</accession>
<dbReference type="EMBL" id="DS027688">
    <property type="protein sequence ID" value="EAW23121.1"/>
    <property type="molecule type" value="Genomic_DNA"/>
</dbReference>
<feature type="region of interest" description="Disordered" evidence="1">
    <location>
        <begin position="502"/>
        <end position="522"/>
    </location>
</feature>
<feature type="region of interest" description="Disordered" evidence="1">
    <location>
        <begin position="439"/>
        <end position="479"/>
    </location>
</feature>
<feature type="compositionally biased region" description="Low complexity" evidence="1">
    <location>
        <begin position="308"/>
        <end position="361"/>
    </location>
</feature>
<keyword evidence="4" id="KW-1185">Reference proteome</keyword>
<gene>
    <name evidence="3" type="ORF">NFIA_018220</name>
</gene>
<dbReference type="HOGENOM" id="CLU_448309_0_0_1"/>
<feature type="compositionally biased region" description="Low complexity" evidence="1">
    <location>
        <begin position="192"/>
        <end position="201"/>
    </location>
</feature>
<feature type="compositionally biased region" description="Low complexity" evidence="1">
    <location>
        <begin position="167"/>
        <end position="178"/>
    </location>
</feature>
<feature type="region of interest" description="Disordered" evidence="1">
    <location>
        <begin position="162"/>
        <end position="201"/>
    </location>
</feature>
<name>A1D3X8_NEOFI</name>
<feature type="compositionally biased region" description="Low complexity" evidence="1">
    <location>
        <begin position="368"/>
        <end position="394"/>
    </location>
</feature>
<dbReference type="AlphaFoldDB" id="A1D3X8"/>
<feature type="region of interest" description="Disordered" evidence="1">
    <location>
        <begin position="308"/>
        <end position="424"/>
    </location>
</feature>
<evidence type="ECO:0000256" key="1">
    <source>
        <dbReference type="SAM" id="MobiDB-lite"/>
    </source>
</evidence>
<feature type="signal peptide" evidence="2">
    <location>
        <begin position="1"/>
        <end position="19"/>
    </location>
</feature>
<dbReference type="VEuPathDB" id="FungiDB:NFIA_018220"/>
<dbReference type="GeneID" id="4591905"/>
<evidence type="ECO:0000313" key="3">
    <source>
        <dbReference type="EMBL" id="EAW23121.1"/>
    </source>
</evidence>
<dbReference type="eggNOG" id="KOG1216">
    <property type="taxonomic scope" value="Eukaryota"/>
</dbReference>
<sequence length="602" mass="60359">MQLIHFNNALALFAITCSAGPIAQFTHKIRDLEQNRQSPGPTAYPSPLPLDIHVPAASDEANGGLDVVPITPSVTADGTQTAVPQASYTSTEVSGSSILPAEGYLGTVAPLLSPEATLASSTADSSRATVDSGSSSSTEIPALSMLPAEGYLGTVTPLVSTEVPLPSSTADSGTSSSTEIPASSPPAGGKHSSAIASSSAEATLPSAETSVAVIPTTSYSHSASHSASTPSVYNSTTSTSIPLIKHRPTAGPSPELSTFTPISIVIVSPSSALASTPTTTPSLTVGVVGPLSDVGTASSSPSTTFFATALPETPSSTSTVTETATSSPTASVVGPQPETDTTTSSSSSTASASSLPDATPTEPAGQLRTTSSAQSTPTTTQSASTAESSSTRPSLNSATPAPFIGEITSSQPQSASHTASTHSDITPILTPVIVLITPGAEPTPTATTTTTTTHPDPYAKANANGDPTRSPASGPTEGAEITTIHATATVTKSVVVFASGTPTAETPAPVANTEESEPGLGSKTALTTATVTAVPSDPYRDPGDAHLSIVPVTPGVMTVTTTTTKTETETETETVTKTERETVTQTVTETMTEKETVILRGS</sequence>
<dbReference type="RefSeq" id="XP_001265018.1">
    <property type="nucleotide sequence ID" value="XM_001265017.1"/>
</dbReference>
<dbReference type="Proteomes" id="UP000006702">
    <property type="component" value="Unassembled WGS sequence"/>
</dbReference>
<dbReference type="OMA" id="TPEQPPC"/>
<evidence type="ECO:0000256" key="2">
    <source>
        <dbReference type="SAM" id="SignalP"/>
    </source>
</evidence>
<protein>
    <submittedName>
        <fullName evidence="3">Uncharacterized protein</fullName>
    </submittedName>
</protein>
<feature type="region of interest" description="Disordered" evidence="1">
    <location>
        <begin position="120"/>
        <end position="141"/>
    </location>
</feature>
<feature type="compositionally biased region" description="Polar residues" evidence="1">
    <location>
        <begin position="407"/>
        <end position="424"/>
    </location>
</feature>
<proteinExistence type="predicted"/>
<reference evidence="4" key="1">
    <citation type="journal article" date="2008" name="PLoS Genet.">
        <title>Genomic islands in the pathogenic filamentous fungus Aspergillus fumigatus.</title>
        <authorList>
            <person name="Fedorova N.D."/>
            <person name="Khaldi N."/>
            <person name="Joardar V.S."/>
            <person name="Maiti R."/>
            <person name="Amedeo P."/>
            <person name="Anderson M.J."/>
            <person name="Crabtree J."/>
            <person name="Silva J.C."/>
            <person name="Badger J.H."/>
            <person name="Albarraq A."/>
            <person name="Angiuoli S."/>
            <person name="Bussey H."/>
            <person name="Bowyer P."/>
            <person name="Cotty P.J."/>
            <person name="Dyer P.S."/>
            <person name="Egan A."/>
            <person name="Galens K."/>
            <person name="Fraser-Liggett C.M."/>
            <person name="Haas B.J."/>
            <person name="Inman J.M."/>
            <person name="Kent R."/>
            <person name="Lemieux S."/>
            <person name="Malavazi I."/>
            <person name="Orvis J."/>
            <person name="Roemer T."/>
            <person name="Ronning C.M."/>
            <person name="Sundaram J.P."/>
            <person name="Sutton G."/>
            <person name="Turner G."/>
            <person name="Venter J.C."/>
            <person name="White O.R."/>
            <person name="Whitty B.R."/>
            <person name="Youngman P."/>
            <person name="Wolfe K.H."/>
            <person name="Goldman G.H."/>
            <person name="Wortman J.R."/>
            <person name="Jiang B."/>
            <person name="Denning D.W."/>
            <person name="Nierman W.C."/>
        </authorList>
    </citation>
    <scope>NUCLEOTIDE SEQUENCE [LARGE SCALE GENOMIC DNA]</scope>
    <source>
        <strain evidence="4">ATCC 1020 / DSM 3700 / CBS 544.65 / FGSC A1164 / JCM 1740 / NRRL 181 / WB 181</strain>
    </source>
</reference>
<dbReference type="STRING" id="331117.A1D3X8"/>
<keyword evidence="2" id="KW-0732">Signal</keyword>
<feature type="compositionally biased region" description="Polar residues" evidence="1">
    <location>
        <begin position="120"/>
        <end position="139"/>
    </location>
</feature>
<evidence type="ECO:0000313" key="4">
    <source>
        <dbReference type="Proteomes" id="UP000006702"/>
    </source>
</evidence>
<feature type="chain" id="PRO_5002633742" evidence="2">
    <location>
        <begin position="20"/>
        <end position="602"/>
    </location>
</feature>
<feature type="compositionally biased region" description="Low complexity" evidence="1">
    <location>
        <begin position="439"/>
        <end position="456"/>
    </location>
</feature>
<dbReference type="KEGG" id="nfi:NFIA_018220"/>